<keyword evidence="4" id="KW-0560">Oxidoreductase</keyword>
<evidence type="ECO:0000256" key="1">
    <source>
        <dbReference type="ARBA" id="ARBA00004127"/>
    </source>
</evidence>
<gene>
    <name evidence="9" type="ORF">BGE01nite_53030</name>
</gene>
<feature type="domain" description="Fatty acid hydroxylase" evidence="8">
    <location>
        <begin position="178"/>
        <end position="311"/>
    </location>
</feature>
<evidence type="ECO:0000256" key="3">
    <source>
        <dbReference type="ARBA" id="ARBA00022989"/>
    </source>
</evidence>
<dbReference type="GO" id="GO:0008610">
    <property type="term" value="P:lipid biosynthetic process"/>
    <property type="evidence" value="ECO:0007669"/>
    <property type="project" value="InterPro"/>
</dbReference>
<evidence type="ECO:0000259" key="8">
    <source>
        <dbReference type="Pfam" id="PF04116"/>
    </source>
</evidence>
<keyword evidence="2 7" id="KW-0812">Transmembrane</keyword>
<dbReference type="InterPro" id="IPR051689">
    <property type="entry name" value="Sterol_desaturase/TMEM195"/>
</dbReference>
<keyword evidence="5" id="KW-0443">Lipid metabolism</keyword>
<dbReference type="GO" id="GO:0012505">
    <property type="term" value="C:endomembrane system"/>
    <property type="evidence" value="ECO:0007669"/>
    <property type="project" value="UniProtKB-SubCell"/>
</dbReference>
<dbReference type="AlphaFoldDB" id="A0A512MGZ0"/>
<dbReference type="Pfam" id="PF04116">
    <property type="entry name" value="FA_hydroxylase"/>
    <property type="match status" value="1"/>
</dbReference>
<feature type="transmembrane region" description="Helical" evidence="7">
    <location>
        <begin position="89"/>
        <end position="110"/>
    </location>
</feature>
<dbReference type="Proteomes" id="UP000321577">
    <property type="component" value="Unassembled WGS sequence"/>
</dbReference>
<name>A0A512MGZ0_9BACT</name>
<dbReference type="PANTHER" id="PTHR21624">
    <property type="entry name" value="STEROL DESATURASE-RELATED PROTEIN"/>
    <property type="match status" value="1"/>
</dbReference>
<evidence type="ECO:0000256" key="5">
    <source>
        <dbReference type="ARBA" id="ARBA00023098"/>
    </source>
</evidence>
<feature type="transmembrane region" description="Helical" evidence="7">
    <location>
        <begin position="131"/>
        <end position="152"/>
    </location>
</feature>
<dbReference type="GO" id="GO:0005506">
    <property type="term" value="F:iron ion binding"/>
    <property type="evidence" value="ECO:0007669"/>
    <property type="project" value="InterPro"/>
</dbReference>
<dbReference type="InterPro" id="IPR006694">
    <property type="entry name" value="Fatty_acid_hydroxylase"/>
</dbReference>
<proteinExistence type="predicted"/>
<dbReference type="PANTHER" id="PTHR21624:SF1">
    <property type="entry name" value="ALKYLGLYCEROL MONOOXYGENASE"/>
    <property type="match status" value="1"/>
</dbReference>
<dbReference type="GO" id="GO:0016020">
    <property type="term" value="C:membrane"/>
    <property type="evidence" value="ECO:0007669"/>
    <property type="project" value="GOC"/>
</dbReference>
<feature type="transmembrane region" description="Helical" evidence="7">
    <location>
        <begin position="164"/>
        <end position="183"/>
    </location>
</feature>
<evidence type="ECO:0000256" key="2">
    <source>
        <dbReference type="ARBA" id="ARBA00022692"/>
    </source>
</evidence>
<protein>
    <submittedName>
        <fullName evidence="9">Sterol desaturase</fullName>
    </submittedName>
</protein>
<keyword evidence="10" id="KW-1185">Reference proteome</keyword>
<dbReference type="GO" id="GO:0050479">
    <property type="term" value="F:glyceryl-ether monooxygenase activity"/>
    <property type="evidence" value="ECO:0007669"/>
    <property type="project" value="TreeGrafter"/>
</dbReference>
<evidence type="ECO:0000256" key="6">
    <source>
        <dbReference type="ARBA" id="ARBA00023136"/>
    </source>
</evidence>
<reference evidence="9 10" key="1">
    <citation type="submission" date="2019-07" db="EMBL/GenBank/DDBJ databases">
        <title>Whole genome shotgun sequence of Brevifollis gellanilyticus NBRC 108608.</title>
        <authorList>
            <person name="Hosoyama A."/>
            <person name="Uohara A."/>
            <person name="Ohji S."/>
            <person name="Ichikawa N."/>
        </authorList>
    </citation>
    <scope>NUCLEOTIDE SEQUENCE [LARGE SCALE GENOMIC DNA]</scope>
    <source>
        <strain evidence="9 10">NBRC 108608</strain>
    </source>
</reference>
<feature type="transmembrane region" description="Helical" evidence="7">
    <location>
        <begin position="224"/>
        <end position="244"/>
    </location>
</feature>
<feature type="transmembrane region" description="Helical" evidence="7">
    <location>
        <begin position="61"/>
        <end position="83"/>
    </location>
</feature>
<evidence type="ECO:0000256" key="4">
    <source>
        <dbReference type="ARBA" id="ARBA00023002"/>
    </source>
</evidence>
<organism evidence="9 10">
    <name type="scientific">Brevifollis gellanilyticus</name>
    <dbReference type="NCBI Taxonomy" id="748831"/>
    <lineage>
        <taxon>Bacteria</taxon>
        <taxon>Pseudomonadati</taxon>
        <taxon>Verrucomicrobiota</taxon>
        <taxon>Verrucomicrobiia</taxon>
        <taxon>Verrucomicrobiales</taxon>
        <taxon>Verrucomicrobiaceae</taxon>
    </lineage>
</organism>
<feature type="transmembrane region" description="Helical" evidence="7">
    <location>
        <begin position="36"/>
        <end position="54"/>
    </location>
</feature>
<accession>A0A512MGZ0</accession>
<feature type="transmembrane region" description="Helical" evidence="7">
    <location>
        <begin position="250"/>
        <end position="272"/>
    </location>
</feature>
<dbReference type="GO" id="GO:0006643">
    <property type="term" value="P:membrane lipid metabolic process"/>
    <property type="evidence" value="ECO:0007669"/>
    <property type="project" value="TreeGrafter"/>
</dbReference>
<dbReference type="EMBL" id="BKAG01000067">
    <property type="protein sequence ID" value="GEP46012.1"/>
    <property type="molecule type" value="Genomic_DNA"/>
</dbReference>
<keyword evidence="3 7" id="KW-1133">Transmembrane helix</keyword>
<evidence type="ECO:0000256" key="7">
    <source>
        <dbReference type="SAM" id="Phobius"/>
    </source>
</evidence>
<comment type="subcellular location">
    <subcellularLocation>
        <location evidence="1">Endomembrane system</location>
        <topology evidence="1">Multi-pass membrane protein</topology>
    </subcellularLocation>
</comment>
<evidence type="ECO:0000313" key="10">
    <source>
        <dbReference type="Proteomes" id="UP000321577"/>
    </source>
</evidence>
<keyword evidence="6 7" id="KW-0472">Membrane</keyword>
<sequence length="345" mass="39268">MLGLAAVGGVVMIWFPGVFTTAEMSKAYASGWYRPALFGVIIGGFVFSMLSLVLRPSKVLGMAGMVATLLALTMGGSTATQVAGDATPAYFGLDFFVLRLLLTGLVFIPVETLFPRHAEQGIFRYEWREDLFYYFVSSMMVQLLTWLSFIPANTLLAVTSWSSFRAWVAGLPFVVQFIAIMFLTDCVQYWLHRTFHRIPALWRFHAVHHSAQHMDWMAGARMHFLEILILRGTTVIPTIVLGFSQPAVNAYILVVYLYATFVHSNLGLRFGLVEKYLVTPRFHHWHHGIEKEAIDVNFAIHFPLLDRLFGTYHMPEDGRWPEGYGIKGHPVPKGYWKQFLHPFKR</sequence>
<comment type="caution">
    <text evidence="9">The sequence shown here is derived from an EMBL/GenBank/DDBJ whole genome shotgun (WGS) entry which is preliminary data.</text>
</comment>
<evidence type="ECO:0000313" key="9">
    <source>
        <dbReference type="EMBL" id="GEP46012.1"/>
    </source>
</evidence>